<evidence type="ECO:0000313" key="3">
    <source>
        <dbReference type="Proteomes" id="UP000054538"/>
    </source>
</evidence>
<dbReference type="Proteomes" id="UP000054538">
    <property type="component" value="Unassembled WGS sequence"/>
</dbReference>
<organism evidence="2 3">
    <name type="scientific">Paxillus rubicundulus Ve08.2h10</name>
    <dbReference type="NCBI Taxonomy" id="930991"/>
    <lineage>
        <taxon>Eukaryota</taxon>
        <taxon>Fungi</taxon>
        <taxon>Dikarya</taxon>
        <taxon>Basidiomycota</taxon>
        <taxon>Agaricomycotina</taxon>
        <taxon>Agaricomycetes</taxon>
        <taxon>Agaricomycetidae</taxon>
        <taxon>Boletales</taxon>
        <taxon>Paxilineae</taxon>
        <taxon>Paxillaceae</taxon>
        <taxon>Paxillus</taxon>
    </lineage>
</organism>
<dbReference type="AlphaFoldDB" id="A0A0D0D189"/>
<feature type="compositionally biased region" description="Basic and acidic residues" evidence="1">
    <location>
        <begin position="34"/>
        <end position="43"/>
    </location>
</feature>
<gene>
    <name evidence="2" type="ORF">PAXRUDRAFT_20668</name>
</gene>
<feature type="region of interest" description="Disordered" evidence="1">
    <location>
        <begin position="1"/>
        <end position="64"/>
    </location>
</feature>
<sequence length="64" mass="7048">MKGVRRKKLKADWSEVVSNPKDASKQQARKKVQERKSDGKDGPEAQNQIAKPRPGGMFGISVGL</sequence>
<dbReference type="HOGENOM" id="CLU_2868346_0_0_1"/>
<dbReference type="EMBL" id="KN829577">
    <property type="protein sequence ID" value="KIK73614.1"/>
    <property type="molecule type" value="Genomic_DNA"/>
</dbReference>
<accession>A0A0D0D189</accession>
<protein>
    <submittedName>
        <fullName evidence="2">Uncharacterized protein</fullName>
    </submittedName>
</protein>
<keyword evidence="3" id="KW-1185">Reference proteome</keyword>
<proteinExistence type="predicted"/>
<reference evidence="3" key="2">
    <citation type="submission" date="2015-01" db="EMBL/GenBank/DDBJ databases">
        <title>Evolutionary Origins and Diversification of the Mycorrhizal Mutualists.</title>
        <authorList>
            <consortium name="DOE Joint Genome Institute"/>
            <consortium name="Mycorrhizal Genomics Consortium"/>
            <person name="Kohler A."/>
            <person name="Kuo A."/>
            <person name="Nagy L.G."/>
            <person name="Floudas D."/>
            <person name="Copeland A."/>
            <person name="Barry K.W."/>
            <person name="Cichocki N."/>
            <person name="Veneault-Fourrey C."/>
            <person name="LaButti K."/>
            <person name="Lindquist E.A."/>
            <person name="Lipzen A."/>
            <person name="Lundell T."/>
            <person name="Morin E."/>
            <person name="Murat C."/>
            <person name="Riley R."/>
            <person name="Ohm R."/>
            <person name="Sun H."/>
            <person name="Tunlid A."/>
            <person name="Henrissat B."/>
            <person name="Grigoriev I.V."/>
            <person name="Hibbett D.S."/>
            <person name="Martin F."/>
        </authorList>
    </citation>
    <scope>NUCLEOTIDE SEQUENCE [LARGE SCALE GENOMIC DNA]</scope>
    <source>
        <strain evidence="3">Ve08.2h10</strain>
    </source>
</reference>
<reference evidence="2 3" key="1">
    <citation type="submission" date="2014-04" db="EMBL/GenBank/DDBJ databases">
        <authorList>
            <consortium name="DOE Joint Genome Institute"/>
            <person name="Kuo A."/>
            <person name="Kohler A."/>
            <person name="Jargeat P."/>
            <person name="Nagy L.G."/>
            <person name="Floudas D."/>
            <person name="Copeland A."/>
            <person name="Barry K.W."/>
            <person name="Cichocki N."/>
            <person name="Veneault-Fourrey C."/>
            <person name="LaButti K."/>
            <person name="Lindquist E.A."/>
            <person name="Lipzen A."/>
            <person name="Lundell T."/>
            <person name="Morin E."/>
            <person name="Murat C."/>
            <person name="Sun H."/>
            <person name="Tunlid A."/>
            <person name="Henrissat B."/>
            <person name="Grigoriev I.V."/>
            <person name="Hibbett D.S."/>
            <person name="Martin F."/>
            <person name="Nordberg H.P."/>
            <person name="Cantor M.N."/>
            <person name="Hua S.X."/>
        </authorList>
    </citation>
    <scope>NUCLEOTIDE SEQUENCE [LARGE SCALE GENOMIC DNA]</scope>
    <source>
        <strain evidence="2 3">Ve08.2h10</strain>
    </source>
</reference>
<evidence type="ECO:0000256" key="1">
    <source>
        <dbReference type="SAM" id="MobiDB-lite"/>
    </source>
</evidence>
<dbReference type="InParanoid" id="A0A0D0D189"/>
<name>A0A0D0D189_9AGAM</name>
<evidence type="ECO:0000313" key="2">
    <source>
        <dbReference type="EMBL" id="KIK73614.1"/>
    </source>
</evidence>